<feature type="region of interest" description="Disordered" evidence="1">
    <location>
        <begin position="1"/>
        <end position="22"/>
    </location>
</feature>
<name>A0AA84ZEE0_9TREM</name>
<reference evidence="3" key="1">
    <citation type="submission" date="2023-11" db="UniProtKB">
        <authorList>
            <consortium name="WormBaseParasite"/>
        </authorList>
    </citation>
    <scope>IDENTIFICATION</scope>
</reference>
<organism evidence="2 3">
    <name type="scientific">Schistosoma margrebowiei</name>
    <dbReference type="NCBI Taxonomy" id="48269"/>
    <lineage>
        <taxon>Eukaryota</taxon>
        <taxon>Metazoa</taxon>
        <taxon>Spiralia</taxon>
        <taxon>Lophotrochozoa</taxon>
        <taxon>Platyhelminthes</taxon>
        <taxon>Trematoda</taxon>
        <taxon>Digenea</taxon>
        <taxon>Strigeidida</taxon>
        <taxon>Schistosomatoidea</taxon>
        <taxon>Schistosomatidae</taxon>
        <taxon>Schistosoma</taxon>
    </lineage>
</organism>
<evidence type="ECO:0000256" key="1">
    <source>
        <dbReference type="SAM" id="MobiDB-lite"/>
    </source>
</evidence>
<dbReference type="Proteomes" id="UP000050790">
    <property type="component" value="Unassembled WGS sequence"/>
</dbReference>
<dbReference type="WBParaSite" id="SMRG1_23400.1">
    <property type="protein sequence ID" value="SMRG1_23400.1"/>
    <property type="gene ID" value="SMRG1_23400"/>
</dbReference>
<evidence type="ECO:0000313" key="3">
    <source>
        <dbReference type="WBParaSite" id="SMRG1_23400.1"/>
    </source>
</evidence>
<proteinExistence type="predicted"/>
<sequence>MSKSEACPAVGSNPTVPETCEVSTSQELLVPENVSHASNNGQESNRNFKDAVYSSDLLSTDGILKRSDEYVSQESNLNDLMSGVADPHHLVSSSEPSTQCAKYALNGIRLTVTWVYEDPTLFRGGGRTQKILKFGYQLRILKKRGC</sequence>
<feature type="compositionally biased region" description="Polar residues" evidence="1">
    <location>
        <begin position="12"/>
        <end position="22"/>
    </location>
</feature>
<protein>
    <submittedName>
        <fullName evidence="3">Uncharacterized protein</fullName>
    </submittedName>
</protein>
<accession>A0AA84ZEE0</accession>
<evidence type="ECO:0000313" key="2">
    <source>
        <dbReference type="Proteomes" id="UP000050790"/>
    </source>
</evidence>
<dbReference type="AlphaFoldDB" id="A0AA84ZEE0"/>